<sequence>MTTTRSATPPVVPRHEWQRNLDDLLVEEKRLTRALDALAARRRRLPMVAMGDYTFAGPDGPLTLDDLFQGRGQLIVYQFMNTGPDSLCPGCVTMMDNVPHLDHLNRRDISWHMVSNIPIERLTGLAARFGWLFPYASSAGTTFSADCGAGDGFGLSAFLRTPGGVHQTYFTTSRGADRFRFDFSMMDIAPFGRGETWEDSPEGWPQTPPYEWWRPRDE</sequence>
<dbReference type="EMBL" id="JAHBAY010000003">
    <property type="protein sequence ID" value="MBT0768829.1"/>
    <property type="molecule type" value="Genomic_DNA"/>
</dbReference>
<organism evidence="3 4">
    <name type="scientific">Kineosporia corallincola</name>
    <dbReference type="NCBI Taxonomy" id="2835133"/>
    <lineage>
        <taxon>Bacteria</taxon>
        <taxon>Bacillati</taxon>
        <taxon>Actinomycetota</taxon>
        <taxon>Actinomycetes</taxon>
        <taxon>Kineosporiales</taxon>
        <taxon>Kineosporiaceae</taxon>
        <taxon>Kineosporia</taxon>
    </lineage>
</organism>
<evidence type="ECO:0000256" key="2">
    <source>
        <dbReference type="SAM" id="MobiDB-lite"/>
    </source>
</evidence>
<dbReference type="Pfam" id="PF05988">
    <property type="entry name" value="DUF899"/>
    <property type="match status" value="1"/>
</dbReference>
<comment type="caution">
    <text evidence="3">The sequence shown here is derived from an EMBL/GenBank/DDBJ whole genome shotgun (WGS) entry which is preliminary data.</text>
</comment>
<feature type="coiled-coil region" evidence="1">
    <location>
        <begin position="14"/>
        <end position="41"/>
    </location>
</feature>
<protein>
    <submittedName>
        <fullName evidence="3">DUF899 family protein</fullName>
    </submittedName>
</protein>
<evidence type="ECO:0000313" key="4">
    <source>
        <dbReference type="Proteomes" id="UP001197247"/>
    </source>
</evidence>
<dbReference type="Proteomes" id="UP001197247">
    <property type="component" value="Unassembled WGS sequence"/>
</dbReference>
<evidence type="ECO:0000256" key="1">
    <source>
        <dbReference type="SAM" id="Coils"/>
    </source>
</evidence>
<dbReference type="SUPFAM" id="SSF52833">
    <property type="entry name" value="Thioredoxin-like"/>
    <property type="match status" value="1"/>
</dbReference>
<proteinExistence type="predicted"/>
<dbReference type="InterPro" id="IPR036249">
    <property type="entry name" value="Thioredoxin-like_sf"/>
</dbReference>
<dbReference type="RefSeq" id="WP_214155134.1">
    <property type="nucleotide sequence ID" value="NZ_JAHBAY010000003.1"/>
</dbReference>
<dbReference type="InterPro" id="IPR010296">
    <property type="entry name" value="DUF899_thioredox"/>
</dbReference>
<evidence type="ECO:0000313" key="3">
    <source>
        <dbReference type="EMBL" id="MBT0768829.1"/>
    </source>
</evidence>
<feature type="region of interest" description="Disordered" evidence="2">
    <location>
        <begin position="194"/>
        <end position="218"/>
    </location>
</feature>
<keyword evidence="1" id="KW-0175">Coiled coil</keyword>
<keyword evidence="4" id="KW-1185">Reference proteome</keyword>
<accession>A0ABS5TCL4</accession>
<reference evidence="3 4" key="1">
    <citation type="submission" date="2021-05" db="EMBL/GenBank/DDBJ databases">
        <title>Kineosporia and Streptomyces sp. nov. two new marine actinobacteria isolated from Coral.</title>
        <authorList>
            <person name="Buangrab K."/>
            <person name="Sutthacheep M."/>
            <person name="Yeemin T."/>
            <person name="Harunari E."/>
            <person name="Igarashi Y."/>
            <person name="Kanchanasin P."/>
            <person name="Tanasupawat S."/>
            <person name="Phongsopitanun W."/>
        </authorList>
    </citation>
    <scope>NUCLEOTIDE SEQUENCE [LARGE SCALE GENOMIC DNA]</scope>
    <source>
        <strain evidence="3 4">J2-2</strain>
    </source>
</reference>
<gene>
    <name evidence="3" type="ORF">KIH74_07820</name>
</gene>
<name>A0ABS5TCL4_9ACTN</name>